<dbReference type="GO" id="GO:0005737">
    <property type="term" value="C:cytoplasm"/>
    <property type="evidence" value="ECO:0007669"/>
    <property type="project" value="UniProtKB-SubCell"/>
</dbReference>
<evidence type="ECO:0000256" key="1">
    <source>
        <dbReference type="ARBA" id="ARBA00022490"/>
    </source>
</evidence>
<dbReference type="EC" id="2.7.7.77" evidence="8"/>
<proteinExistence type="inferred from homology"/>
<dbReference type="EMBL" id="VEWJ01000006">
    <property type="protein sequence ID" value="TPF75251.1"/>
    <property type="molecule type" value="Genomic_DNA"/>
</dbReference>
<reference evidence="10 11" key="1">
    <citation type="journal article" date="2003" name="Int. J. Syst. Evol. Microbiol.">
        <title>Towards a standardized format for the description of a novel species (of an established genus): Ochrobactrum gallinifaecis sp. nov.</title>
        <authorList>
            <person name="Kampfer P."/>
            <person name="Buczolits S."/>
            <person name="Albrecht A."/>
            <person name="Busse H.J."/>
            <person name="Stackebrandt E."/>
        </authorList>
    </citation>
    <scope>NUCLEOTIDE SEQUENCE [LARGE SCALE GENOMIC DNA]</scope>
    <source>
        <strain evidence="10 11">ISO 196</strain>
    </source>
</reference>
<dbReference type="HAMAP" id="MF_00316">
    <property type="entry name" value="MobA"/>
    <property type="match status" value="1"/>
</dbReference>
<comment type="function">
    <text evidence="8">Transfers a GMP moiety from GTP to Mo-molybdopterin (Mo-MPT) cofactor (Moco or molybdenum cofactor) to form Mo-molybdopterin guanine dinucleotide (Mo-MGD) cofactor.</text>
</comment>
<feature type="binding site" evidence="8">
    <location>
        <position position="57"/>
    </location>
    <ligand>
        <name>GTP</name>
        <dbReference type="ChEBI" id="CHEBI:37565"/>
    </ligand>
</feature>
<dbReference type="GO" id="GO:0005525">
    <property type="term" value="F:GTP binding"/>
    <property type="evidence" value="ECO:0007669"/>
    <property type="project" value="UniProtKB-UniRule"/>
</dbReference>
<evidence type="ECO:0000256" key="2">
    <source>
        <dbReference type="ARBA" id="ARBA00022679"/>
    </source>
</evidence>
<evidence type="ECO:0000256" key="3">
    <source>
        <dbReference type="ARBA" id="ARBA00022723"/>
    </source>
</evidence>
<feature type="binding site" evidence="8">
    <location>
        <position position="106"/>
    </location>
    <ligand>
        <name>Mg(2+)</name>
        <dbReference type="ChEBI" id="CHEBI:18420"/>
    </ligand>
</feature>
<sequence>MPNIKRIAGVIIAGGKSSRMQADGIAGDKFLQLLGAQTVLEQVAARISPQVDHLFINTNTDHHNLPDLSVSVIADTHCNHGGPLVGLKTAFEYARDFPFVLSVTADCPFIPQDLMSRLYERQQKTNAPIVIASSNGQLHPIFGLWKTDLLQPLNTWLEHTDKASVLAFARSIGFEVVDFPFQPLPKTTGIYDPFFNINKAEDLINARKLHEALQ</sequence>
<dbReference type="InterPro" id="IPR029044">
    <property type="entry name" value="Nucleotide-diphossugar_trans"/>
</dbReference>
<comment type="caution">
    <text evidence="10">The sequence shown here is derived from an EMBL/GenBank/DDBJ whole genome shotgun (WGS) entry which is preliminary data.</text>
</comment>
<feature type="binding site" evidence="8">
    <location>
        <position position="106"/>
    </location>
    <ligand>
        <name>GTP</name>
        <dbReference type="ChEBI" id="CHEBI:37565"/>
    </ligand>
</feature>
<keyword evidence="1 8" id="KW-0963">Cytoplasm</keyword>
<dbReference type="RefSeq" id="WP_140905227.1">
    <property type="nucleotide sequence ID" value="NZ_JBHTMD010000007.1"/>
</dbReference>
<gene>
    <name evidence="8" type="primary">mobA</name>
    <name evidence="10" type="ORF">FHY56_11130</name>
</gene>
<dbReference type="PANTHER" id="PTHR19136">
    <property type="entry name" value="MOLYBDENUM COFACTOR GUANYLYLTRANSFERASE"/>
    <property type="match status" value="1"/>
</dbReference>
<dbReference type="Proteomes" id="UP000315388">
    <property type="component" value="Unassembled WGS sequence"/>
</dbReference>
<keyword evidence="5 8" id="KW-0460">Magnesium</keyword>
<evidence type="ECO:0000256" key="7">
    <source>
        <dbReference type="ARBA" id="ARBA00023150"/>
    </source>
</evidence>
<comment type="cofactor">
    <cofactor evidence="8">
        <name>Mg(2+)</name>
        <dbReference type="ChEBI" id="CHEBI:18420"/>
    </cofactor>
</comment>
<dbReference type="InterPro" id="IPR013482">
    <property type="entry name" value="Molybde_CF_guanTrfase"/>
</dbReference>
<dbReference type="GO" id="GO:0046872">
    <property type="term" value="F:metal ion binding"/>
    <property type="evidence" value="ECO:0007669"/>
    <property type="project" value="UniProtKB-KW"/>
</dbReference>
<keyword evidence="10" id="KW-0548">Nucleotidyltransferase</keyword>
<evidence type="ECO:0000259" key="9">
    <source>
        <dbReference type="Pfam" id="PF12804"/>
    </source>
</evidence>
<feature type="binding site" evidence="8">
    <location>
        <begin position="12"/>
        <end position="14"/>
    </location>
    <ligand>
        <name>GTP</name>
        <dbReference type="ChEBI" id="CHEBI:37565"/>
    </ligand>
</feature>
<evidence type="ECO:0000313" key="10">
    <source>
        <dbReference type="EMBL" id="TPF75251.1"/>
    </source>
</evidence>
<feature type="binding site" evidence="8">
    <location>
        <position position="75"/>
    </location>
    <ligand>
        <name>GTP</name>
        <dbReference type="ChEBI" id="CHEBI:37565"/>
    </ligand>
</feature>
<evidence type="ECO:0000256" key="4">
    <source>
        <dbReference type="ARBA" id="ARBA00022741"/>
    </source>
</evidence>
<evidence type="ECO:0000256" key="5">
    <source>
        <dbReference type="ARBA" id="ARBA00022842"/>
    </source>
</evidence>
<dbReference type="AlphaFoldDB" id="A0A502BNN5"/>
<feature type="domain" description="MobA-like NTP transferase" evidence="9">
    <location>
        <begin position="9"/>
        <end position="167"/>
    </location>
</feature>
<evidence type="ECO:0000256" key="8">
    <source>
        <dbReference type="HAMAP-Rule" id="MF_00316"/>
    </source>
</evidence>
<protein>
    <recommendedName>
        <fullName evidence="8">Molybdenum cofactor guanylyltransferase</fullName>
        <shortName evidence="8">MoCo guanylyltransferase</shortName>
        <ecNumber evidence="8">2.7.7.77</ecNumber>
    </recommendedName>
    <alternativeName>
        <fullName evidence="8">GTP:molybdopterin guanylyltransferase</fullName>
    </alternativeName>
    <alternativeName>
        <fullName evidence="8">Mo-MPT guanylyltransferase</fullName>
    </alternativeName>
    <alternativeName>
        <fullName evidence="8">Molybdopterin guanylyltransferase</fullName>
    </alternativeName>
    <alternativeName>
        <fullName evidence="8">Molybdopterin-guanine dinucleotide synthase</fullName>
        <shortName evidence="8">MGD synthase</shortName>
    </alternativeName>
</protein>
<keyword evidence="3 8" id="KW-0479">Metal-binding</keyword>
<keyword evidence="11" id="KW-1185">Reference proteome</keyword>
<organism evidence="10 11">
    <name type="scientific">Brucella gallinifaecis</name>
    <dbReference type="NCBI Taxonomy" id="215590"/>
    <lineage>
        <taxon>Bacteria</taxon>
        <taxon>Pseudomonadati</taxon>
        <taxon>Pseudomonadota</taxon>
        <taxon>Alphaproteobacteria</taxon>
        <taxon>Hyphomicrobiales</taxon>
        <taxon>Brucellaceae</taxon>
        <taxon>Brucella/Ochrobactrum group</taxon>
        <taxon>Brucella</taxon>
    </lineage>
</organism>
<name>A0A502BNN5_9HYPH</name>
<feature type="binding site" evidence="8">
    <location>
        <position position="29"/>
    </location>
    <ligand>
        <name>GTP</name>
        <dbReference type="ChEBI" id="CHEBI:37565"/>
    </ligand>
</feature>
<dbReference type="GO" id="GO:0061603">
    <property type="term" value="F:molybdenum cofactor guanylyltransferase activity"/>
    <property type="evidence" value="ECO:0007669"/>
    <property type="project" value="UniProtKB-EC"/>
</dbReference>
<dbReference type="OrthoDB" id="9788394at2"/>
<accession>A0A502BNN5</accession>
<keyword evidence="4 8" id="KW-0547">Nucleotide-binding</keyword>
<keyword evidence="2 8" id="KW-0808">Transferase</keyword>
<dbReference type="PANTHER" id="PTHR19136:SF81">
    <property type="entry name" value="MOLYBDENUM COFACTOR GUANYLYLTRANSFERASE"/>
    <property type="match status" value="1"/>
</dbReference>
<evidence type="ECO:0000256" key="6">
    <source>
        <dbReference type="ARBA" id="ARBA00023134"/>
    </source>
</evidence>
<dbReference type="CDD" id="cd02503">
    <property type="entry name" value="MobA"/>
    <property type="match status" value="1"/>
</dbReference>
<evidence type="ECO:0000313" key="11">
    <source>
        <dbReference type="Proteomes" id="UP000315388"/>
    </source>
</evidence>
<comment type="subcellular location">
    <subcellularLocation>
        <location evidence="8">Cytoplasm</location>
    </subcellularLocation>
</comment>
<comment type="subunit">
    <text evidence="8">Monomer.</text>
</comment>
<comment type="similarity">
    <text evidence="8">Belongs to the MobA family.</text>
</comment>
<dbReference type="Gene3D" id="3.90.550.10">
    <property type="entry name" value="Spore Coat Polysaccharide Biosynthesis Protein SpsA, Chain A"/>
    <property type="match status" value="1"/>
</dbReference>
<dbReference type="InterPro" id="IPR025877">
    <property type="entry name" value="MobA-like_NTP_Trfase"/>
</dbReference>
<dbReference type="Pfam" id="PF12804">
    <property type="entry name" value="NTP_transf_3"/>
    <property type="match status" value="1"/>
</dbReference>
<dbReference type="SUPFAM" id="SSF53448">
    <property type="entry name" value="Nucleotide-diphospho-sugar transferases"/>
    <property type="match status" value="1"/>
</dbReference>
<dbReference type="GO" id="GO:1902758">
    <property type="term" value="P:bis(molybdopterin guanine dinucleotide)molybdenum biosynthetic process"/>
    <property type="evidence" value="ECO:0007669"/>
    <property type="project" value="TreeGrafter"/>
</dbReference>
<keyword evidence="6 8" id="KW-0342">GTP-binding</keyword>
<comment type="domain">
    <text evidence="8">The N-terminal domain determines nucleotide recognition and specific binding, while the C-terminal domain determines the specific binding to the target protein.</text>
</comment>
<comment type="catalytic activity">
    <reaction evidence="8">
        <text>Mo-molybdopterin + GTP + H(+) = Mo-molybdopterin guanine dinucleotide + diphosphate</text>
        <dbReference type="Rhea" id="RHEA:34243"/>
        <dbReference type="ChEBI" id="CHEBI:15378"/>
        <dbReference type="ChEBI" id="CHEBI:33019"/>
        <dbReference type="ChEBI" id="CHEBI:37565"/>
        <dbReference type="ChEBI" id="CHEBI:71302"/>
        <dbReference type="ChEBI" id="CHEBI:71310"/>
        <dbReference type="EC" id="2.7.7.77"/>
    </reaction>
</comment>
<keyword evidence="7 8" id="KW-0501">Molybdenum cofactor biosynthesis</keyword>